<dbReference type="InterPro" id="IPR050388">
    <property type="entry name" value="ABC_Ni/Peptide_Import"/>
</dbReference>
<evidence type="ECO:0000259" key="9">
    <source>
        <dbReference type="PROSITE" id="PS50893"/>
    </source>
</evidence>
<dbReference type="EMBL" id="UINC01010342">
    <property type="protein sequence ID" value="SVA46045.1"/>
    <property type="molecule type" value="Genomic_DNA"/>
</dbReference>
<reference evidence="10" key="1">
    <citation type="submission" date="2018-05" db="EMBL/GenBank/DDBJ databases">
        <authorList>
            <person name="Lanie J.A."/>
            <person name="Ng W.-L."/>
            <person name="Kazmierczak K.M."/>
            <person name="Andrzejewski T.M."/>
            <person name="Davidsen T.M."/>
            <person name="Wayne K.J."/>
            <person name="Tettelin H."/>
            <person name="Glass J.I."/>
            <person name="Rusch D."/>
            <person name="Podicherti R."/>
            <person name="Tsui H.-C.T."/>
            <person name="Winkler M.E."/>
        </authorList>
    </citation>
    <scope>NUCLEOTIDE SEQUENCE</scope>
</reference>
<keyword evidence="2" id="KW-0813">Transport</keyword>
<dbReference type="PROSITE" id="PS00211">
    <property type="entry name" value="ABC_TRANSPORTER_1"/>
    <property type="match status" value="1"/>
</dbReference>
<proteinExistence type="predicted"/>
<dbReference type="InterPro" id="IPR027417">
    <property type="entry name" value="P-loop_NTPase"/>
</dbReference>
<dbReference type="PANTHER" id="PTHR43297:SF14">
    <property type="entry name" value="ATPASE AAA-TYPE CORE DOMAIN-CONTAINING PROTEIN"/>
    <property type="match status" value="1"/>
</dbReference>
<evidence type="ECO:0000256" key="4">
    <source>
        <dbReference type="ARBA" id="ARBA00022519"/>
    </source>
</evidence>
<evidence type="ECO:0000256" key="8">
    <source>
        <dbReference type="ARBA" id="ARBA00023136"/>
    </source>
</evidence>
<evidence type="ECO:0000256" key="6">
    <source>
        <dbReference type="ARBA" id="ARBA00022840"/>
    </source>
</evidence>
<dbReference type="FunFam" id="3.40.50.300:FF:000016">
    <property type="entry name" value="Oligopeptide ABC transporter ATP-binding component"/>
    <property type="match status" value="1"/>
</dbReference>
<keyword evidence="4" id="KW-0997">Cell inner membrane</keyword>
<dbReference type="Gene3D" id="3.40.50.300">
    <property type="entry name" value="P-loop containing nucleotide triphosphate hydrolases"/>
    <property type="match status" value="1"/>
</dbReference>
<dbReference type="GO" id="GO:0016887">
    <property type="term" value="F:ATP hydrolysis activity"/>
    <property type="evidence" value="ECO:0007669"/>
    <property type="project" value="InterPro"/>
</dbReference>
<dbReference type="PANTHER" id="PTHR43297">
    <property type="entry name" value="OLIGOPEPTIDE TRANSPORT ATP-BINDING PROTEIN APPD"/>
    <property type="match status" value="1"/>
</dbReference>
<keyword evidence="7" id="KW-1278">Translocase</keyword>
<dbReference type="SUPFAM" id="SSF52540">
    <property type="entry name" value="P-loop containing nucleoside triphosphate hydrolases"/>
    <property type="match status" value="1"/>
</dbReference>
<dbReference type="InterPro" id="IPR017871">
    <property type="entry name" value="ABC_transporter-like_CS"/>
</dbReference>
<dbReference type="SMART" id="SM00382">
    <property type="entry name" value="AAA"/>
    <property type="match status" value="1"/>
</dbReference>
<dbReference type="AlphaFoldDB" id="A0A381W0H9"/>
<comment type="subcellular location">
    <subcellularLocation>
        <location evidence="1">Cell membrane</location>
        <topology evidence="1">Peripheral membrane protein</topology>
    </subcellularLocation>
</comment>
<keyword evidence="3" id="KW-1003">Cell membrane</keyword>
<organism evidence="10">
    <name type="scientific">marine metagenome</name>
    <dbReference type="NCBI Taxonomy" id="408172"/>
    <lineage>
        <taxon>unclassified sequences</taxon>
        <taxon>metagenomes</taxon>
        <taxon>ecological metagenomes</taxon>
    </lineage>
</organism>
<dbReference type="GO" id="GO:0005524">
    <property type="term" value="F:ATP binding"/>
    <property type="evidence" value="ECO:0007669"/>
    <property type="project" value="UniProtKB-KW"/>
</dbReference>
<dbReference type="Pfam" id="PF00005">
    <property type="entry name" value="ABC_tran"/>
    <property type="match status" value="1"/>
</dbReference>
<name>A0A381W0H9_9ZZZZ</name>
<gene>
    <name evidence="10" type="ORF">METZ01_LOCUS98899</name>
</gene>
<evidence type="ECO:0000313" key="10">
    <source>
        <dbReference type="EMBL" id="SVA46045.1"/>
    </source>
</evidence>
<evidence type="ECO:0000256" key="1">
    <source>
        <dbReference type="ARBA" id="ARBA00004202"/>
    </source>
</evidence>
<keyword evidence="5" id="KW-0547">Nucleotide-binding</keyword>
<dbReference type="InterPro" id="IPR003593">
    <property type="entry name" value="AAA+_ATPase"/>
</dbReference>
<protein>
    <recommendedName>
        <fullName evidence="9">ABC transporter domain-containing protein</fullName>
    </recommendedName>
</protein>
<feature type="domain" description="ABC transporter" evidence="9">
    <location>
        <begin position="7"/>
        <end position="264"/>
    </location>
</feature>
<dbReference type="CDD" id="cd03257">
    <property type="entry name" value="ABC_NikE_OppD_transporters"/>
    <property type="match status" value="1"/>
</dbReference>
<dbReference type="PROSITE" id="PS50893">
    <property type="entry name" value="ABC_TRANSPORTER_2"/>
    <property type="match status" value="1"/>
</dbReference>
<evidence type="ECO:0000256" key="3">
    <source>
        <dbReference type="ARBA" id="ARBA00022475"/>
    </source>
</evidence>
<dbReference type="InterPro" id="IPR003439">
    <property type="entry name" value="ABC_transporter-like_ATP-bd"/>
</dbReference>
<evidence type="ECO:0000256" key="5">
    <source>
        <dbReference type="ARBA" id="ARBA00022741"/>
    </source>
</evidence>
<dbReference type="GO" id="GO:0005886">
    <property type="term" value="C:plasma membrane"/>
    <property type="evidence" value="ECO:0007669"/>
    <property type="project" value="UniProtKB-SubCell"/>
</dbReference>
<evidence type="ECO:0000256" key="2">
    <source>
        <dbReference type="ARBA" id="ARBA00022448"/>
    </source>
</evidence>
<dbReference type="Pfam" id="PF08352">
    <property type="entry name" value="oligo_HPY"/>
    <property type="match status" value="1"/>
</dbReference>
<sequence>MRENRVIEVEELKVCFRLDKGVVVDAVKGVSFHIDKGETVALVGESGSGKSVTAMSLMRLIENAGGEIVGGDISLRGRSNNVVDIHSQTESAMQDIRGADVSMIFQEPMTSLNPVLPIGFQISEAIMRHQNKSKKEAMKISLETLRLVRVPEPESRLAQYPHNLSGGMRQRVMIAMALCCRPSLMIADEPTTALDVTIQAQILDLMKLLQEEIGMSVLFITHDMAVVAEVADRICVMFQGEIVEQGSVYEIFENPTHAYTRSLLAAVPRLGSMAEKEYPEKFPIDKMKDTFEPGELRG</sequence>
<dbReference type="InterPro" id="IPR013563">
    <property type="entry name" value="Oligopep_ABC_C"/>
</dbReference>
<keyword evidence="8" id="KW-0472">Membrane</keyword>
<dbReference type="GO" id="GO:0015833">
    <property type="term" value="P:peptide transport"/>
    <property type="evidence" value="ECO:0007669"/>
    <property type="project" value="InterPro"/>
</dbReference>
<accession>A0A381W0H9</accession>
<keyword evidence="6" id="KW-0067">ATP-binding</keyword>
<evidence type="ECO:0000256" key="7">
    <source>
        <dbReference type="ARBA" id="ARBA00022967"/>
    </source>
</evidence>